<protein>
    <submittedName>
        <fullName evidence="2">Unannotated protein</fullName>
    </submittedName>
</protein>
<dbReference type="EMBL" id="CAEZZG010000006">
    <property type="protein sequence ID" value="CAB4752823.1"/>
    <property type="molecule type" value="Genomic_DNA"/>
</dbReference>
<dbReference type="PANTHER" id="PTHR33392:SF6">
    <property type="entry name" value="POLYISOPRENYL-TEICHOIC ACID--PEPTIDOGLYCAN TEICHOIC ACID TRANSFERASE TAGU"/>
    <property type="match status" value="1"/>
</dbReference>
<feature type="domain" description="Cell envelope-related transcriptional attenuator" evidence="1">
    <location>
        <begin position="88"/>
        <end position="257"/>
    </location>
</feature>
<dbReference type="InterPro" id="IPR004474">
    <property type="entry name" value="LytR_CpsA_psr"/>
</dbReference>
<sequence>MRKWARKIAVALSIAVVVSSGGFHFFSKAASNAIPRSKVLQGAKQSSNGDTNILLLGLDSRRDNDGNPIPKEISKLLHVGPASIGGYNTNTMILIHLPAGGKKAVAISIPRDDYVNVPGYGMKKIKEAYGYAKYAEDSKLYKEGIQQPAREHLARDAGRAAAIATVSQFLDVPIDHFAEVNLIGFYDLANALGGIQVCLNKAVNDSKYSGAIFPAGLQTITGADALKFVRQRHGLPNGDLDRTHRQQAFIAGVITKFRTQGIFSDIGKITGLLNVAKKDVVIDSGFDVLGFLPQAKALTGGNIKFHTLPIEGYVMRNGQSVNLVDEIKIRKYVQDLFNPKPKDPNAVPSPKPTKINYANLANGKSVDGGKIPCVN</sequence>
<dbReference type="Gene3D" id="3.40.630.190">
    <property type="entry name" value="LCP protein"/>
    <property type="match status" value="1"/>
</dbReference>
<proteinExistence type="predicted"/>
<dbReference type="PANTHER" id="PTHR33392">
    <property type="entry name" value="POLYISOPRENYL-TEICHOIC ACID--PEPTIDOGLYCAN TEICHOIC ACID TRANSFERASE TAGU"/>
    <property type="match status" value="1"/>
</dbReference>
<dbReference type="InterPro" id="IPR050922">
    <property type="entry name" value="LytR/CpsA/Psr_CW_biosynth"/>
</dbReference>
<name>A0A6J6U2M3_9ZZZZ</name>
<reference evidence="2" key="1">
    <citation type="submission" date="2020-05" db="EMBL/GenBank/DDBJ databases">
        <authorList>
            <person name="Chiriac C."/>
            <person name="Salcher M."/>
            <person name="Ghai R."/>
            <person name="Kavagutti S V."/>
        </authorList>
    </citation>
    <scope>NUCLEOTIDE SEQUENCE</scope>
</reference>
<organism evidence="2">
    <name type="scientific">freshwater metagenome</name>
    <dbReference type="NCBI Taxonomy" id="449393"/>
    <lineage>
        <taxon>unclassified sequences</taxon>
        <taxon>metagenomes</taxon>
        <taxon>ecological metagenomes</taxon>
    </lineage>
</organism>
<gene>
    <name evidence="2" type="ORF">UFOPK2844_00532</name>
</gene>
<evidence type="ECO:0000259" key="1">
    <source>
        <dbReference type="Pfam" id="PF03816"/>
    </source>
</evidence>
<dbReference type="AlphaFoldDB" id="A0A6J6U2M3"/>
<accession>A0A6J6U2M3</accession>
<dbReference type="Pfam" id="PF03816">
    <property type="entry name" value="LytR_cpsA_psr"/>
    <property type="match status" value="1"/>
</dbReference>
<dbReference type="NCBIfam" id="TIGR00350">
    <property type="entry name" value="lytR_cpsA_psr"/>
    <property type="match status" value="1"/>
</dbReference>
<evidence type="ECO:0000313" key="2">
    <source>
        <dbReference type="EMBL" id="CAB4752823.1"/>
    </source>
</evidence>